<keyword evidence="5" id="KW-1185">Reference proteome</keyword>
<sequence length="260" mass="27430">MKRRTFNAVTLASLGMLSASSIGLAQTMQPQGKKPVVVVLIYPGMILLDLTGPLTCFNMMMADVHLAWKTNDPVKTDTGISIAPTTTFAQCPQDADILFVPGGLGGTTAMIEDQEVLDFVQARGSNATYITSVCTGSLVLGAAGLLQGKRATSHWYTRDLLPIFGATPVSERVVVDGNVITGAGVTAGLDFGLAIAAKLLGEDAAKSIQLLLEYDPEPPFTAGSPEKAGHDLTAALLKRRKPALDGARAAAERWHPRTKL</sequence>
<dbReference type="Gene3D" id="3.40.50.880">
    <property type="match status" value="1"/>
</dbReference>
<dbReference type="SUPFAM" id="SSF52317">
    <property type="entry name" value="Class I glutamine amidotransferase-like"/>
    <property type="match status" value="1"/>
</dbReference>
<dbReference type="Pfam" id="PF01965">
    <property type="entry name" value="DJ-1_PfpI"/>
    <property type="match status" value="1"/>
</dbReference>
<feature type="transmembrane region" description="Helical" evidence="1">
    <location>
        <begin position="35"/>
        <end position="57"/>
    </location>
</feature>
<name>A0ABT8SX01_9HYPH</name>
<keyword evidence="2" id="KW-0732">Signal</keyword>
<dbReference type="EC" id="4.2.1.-" evidence="4"/>
<dbReference type="Proteomes" id="UP001169006">
    <property type="component" value="Unassembled WGS sequence"/>
</dbReference>
<reference evidence="4" key="1">
    <citation type="journal article" date="2015" name="Int. J. Syst. Evol. Microbiol.">
        <title>Rhizobium oryzicola sp. nov., potential plant-growth-promoting endophytic bacteria isolated from rice roots.</title>
        <authorList>
            <person name="Zhang X.X."/>
            <person name="Gao J.S."/>
            <person name="Cao Y.H."/>
            <person name="Sheirdil R.A."/>
            <person name="Wang X.C."/>
            <person name="Zhang L."/>
        </authorList>
    </citation>
    <scope>NUCLEOTIDE SEQUENCE</scope>
    <source>
        <strain evidence="4">05753</strain>
    </source>
</reference>
<accession>A0ABT8SX01</accession>
<protein>
    <submittedName>
        <fullName evidence="4">DJ-1/PfpI family protein</fullName>
        <ecNumber evidence="4">4.2.1.-</ecNumber>
    </submittedName>
</protein>
<proteinExistence type="predicted"/>
<evidence type="ECO:0000256" key="2">
    <source>
        <dbReference type="SAM" id="SignalP"/>
    </source>
</evidence>
<evidence type="ECO:0000313" key="4">
    <source>
        <dbReference type="EMBL" id="MDO1582573.1"/>
    </source>
</evidence>
<organism evidence="4 5">
    <name type="scientific">Rhizobium oryzicola</name>
    <dbReference type="NCBI Taxonomy" id="1232668"/>
    <lineage>
        <taxon>Bacteria</taxon>
        <taxon>Pseudomonadati</taxon>
        <taxon>Pseudomonadota</taxon>
        <taxon>Alphaproteobacteria</taxon>
        <taxon>Hyphomicrobiales</taxon>
        <taxon>Rhizobiaceae</taxon>
        <taxon>Rhizobium/Agrobacterium group</taxon>
        <taxon>Rhizobium</taxon>
    </lineage>
</organism>
<evidence type="ECO:0000256" key="1">
    <source>
        <dbReference type="SAM" id="Phobius"/>
    </source>
</evidence>
<dbReference type="InterPro" id="IPR002818">
    <property type="entry name" value="DJ-1/PfpI"/>
</dbReference>
<keyword evidence="1" id="KW-0472">Membrane</keyword>
<dbReference type="GO" id="GO:0016829">
    <property type="term" value="F:lyase activity"/>
    <property type="evidence" value="ECO:0007669"/>
    <property type="project" value="UniProtKB-KW"/>
</dbReference>
<dbReference type="InterPro" id="IPR052158">
    <property type="entry name" value="INH-QAR"/>
</dbReference>
<dbReference type="CDD" id="cd03139">
    <property type="entry name" value="GATase1_PfpI_2"/>
    <property type="match status" value="1"/>
</dbReference>
<keyword evidence="1" id="KW-1133">Transmembrane helix</keyword>
<dbReference type="PANTHER" id="PTHR43130:SF2">
    <property type="entry name" value="DJ-1_PFPI DOMAIN-CONTAINING PROTEIN"/>
    <property type="match status" value="1"/>
</dbReference>
<feature type="chain" id="PRO_5047335339" evidence="2">
    <location>
        <begin position="26"/>
        <end position="260"/>
    </location>
</feature>
<evidence type="ECO:0000313" key="5">
    <source>
        <dbReference type="Proteomes" id="UP001169006"/>
    </source>
</evidence>
<comment type="caution">
    <text evidence="4">The sequence shown here is derived from an EMBL/GenBank/DDBJ whole genome shotgun (WGS) entry which is preliminary data.</text>
</comment>
<keyword evidence="1" id="KW-0812">Transmembrane</keyword>
<dbReference type="InterPro" id="IPR029062">
    <property type="entry name" value="Class_I_gatase-like"/>
</dbReference>
<evidence type="ECO:0000259" key="3">
    <source>
        <dbReference type="Pfam" id="PF01965"/>
    </source>
</evidence>
<keyword evidence="4" id="KW-0456">Lyase</keyword>
<dbReference type="PANTHER" id="PTHR43130">
    <property type="entry name" value="ARAC-FAMILY TRANSCRIPTIONAL REGULATOR"/>
    <property type="match status" value="1"/>
</dbReference>
<gene>
    <name evidence="4" type="ORF">Q2T52_10740</name>
</gene>
<dbReference type="RefSeq" id="WP_302076746.1">
    <property type="nucleotide sequence ID" value="NZ_JAUKWQ010000003.1"/>
</dbReference>
<feature type="signal peptide" evidence="2">
    <location>
        <begin position="1"/>
        <end position="25"/>
    </location>
</feature>
<dbReference type="EMBL" id="JAUKWQ010000003">
    <property type="protein sequence ID" value="MDO1582573.1"/>
    <property type="molecule type" value="Genomic_DNA"/>
</dbReference>
<feature type="domain" description="DJ-1/PfpI" evidence="3">
    <location>
        <begin position="37"/>
        <end position="197"/>
    </location>
</feature>
<reference evidence="4" key="2">
    <citation type="submission" date="2023-07" db="EMBL/GenBank/DDBJ databases">
        <authorList>
            <person name="Sun H."/>
        </authorList>
    </citation>
    <scope>NUCLEOTIDE SEQUENCE</scope>
    <source>
        <strain evidence="4">05753</strain>
    </source>
</reference>